<feature type="transmembrane region" description="Helical" evidence="1">
    <location>
        <begin position="236"/>
        <end position="254"/>
    </location>
</feature>
<dbReference type="WBParaSite" id="Csp11.Scaffold630.g21656.t2">
    <property type="protein sequence ID" value="Csp11.Scaffold630.g21656.t2"/>
    <property type="gene ID" value="Csp11.Scaffold630.g21656"/>
</dbReference>
<dbReference type="Pfam" id="PF10318">
    <property type="entry name" value="7TM_GPCR_Srh"/>
    <property type="match status" value="1"/>
</dbReference>
<sequence>MDTPEFLTTSLHGITIIATPLHILGTYCILYQTPKTMDSVKWVMLNFHCWCMILDWSLTILTIPYLLYPSMGGFPLGILKDFGIGVDYQVYFVVSVICTVIASIVLIFENRFYIMFAKNTRWEKIRKLYIPGNFVFSFTFFIPALFNVPDQEIAVRQMHILIPNMPPSISNYKLFVMATEFTWVIVPITAASLVYFTAFYILLTLLSKNLKNATKLSTYSRNTLNLQKKFMHSMHIQASVFLLNIQLPVVYGLISQYTGYFNQVYNNWSFIALSLHGVASTVVLIYVHKPYREFCSQMLGTAKRRIPRRSIVSVVIVSQT</sequence>
<name>A0A1I7V273_9PELO</name>
<keyword evidence="1" id="KW-0472">Membrane</keyword>
<dbReference type="InterPro" id="IPR053220">
    <property type="entry name" value="Nematode_rcpt-like_serp_H"/>
</dbReference>
<evidence type="ECO:0000313" key="3">
    <source>
        <dbReference type="WBParaSite" id="Csp11.Scaffold630.g21656.t2"/>
    </source>
</evidence>
<keyword evidence="1" id="KW-0812">Transmembrane</keyword>
<feature type="transmembrane region" description="Helical" evidence="1">
    <location>
        <begin position="181"/>
        <end position="206"/>
    </location>
</feature>
<feature type="transmembrane region" description="Helical" evidence="1">
    <location>
        <begin position="88"/>
        <end position="108"/>
    </location>
</feature>
<feature type="transmembrane region" description="Helical" evidence="1">
    <location>
        <begin position="128"/>
        <end position="146"/>
    </location>
</feature>
<dbReference type="Proteomes" id="UP000095282">
    <property type="component" value="Unplaced"/>
</dbReference>
<feature type="transmembrane region" description="Helical" evidence="1">
    <location>
        <begin position="266"/>
        <end position="287"/>
    </location>
</feature>
<feature type="transmembrane region" description="Helical" evidence="1">
    <location>
        <begin position="42"/>
        <end position="68"/>
    </location>
</feature>
<dbReference type="PANTHER" id="PTHR22941">
    <property type="entry name" value="SERPENTINE RECEPTOR"/>
    <property type="match status" value="1"/>
</dbReference>
<dbReference type="AlphaFoldDB" id="A0A1I7V273"/>
<protein>
    <submittedName>
        <fullName evidence="3">Serpentine Receptor, class H</fullName>
    </submittedName>
</protein>
<dbReference type="InterPro" id="IPR019422">
    <property type="entry name" value="7TM_GPCR_serpentine_rcpt_Srh"/>
</dbReference>
<organism evidence="2 3">
    <name type="scientific">Caenorhabditis tropicalis</name>
    <dbReference type="NCBI Taxonomy" id="1561998"/>
    <lineage>
        <taxon>Eukaryota</taxon>
        <taxon>Metazoa</taxon>
        <taxon>Ecdysozoa</taxon>
        <taxon>Nematoda</taxon>
        <taxon>Chromadorea</taxon>
        <taxon>Rhabditida</taxon>
        <taxon>Rhabditina</taxon>
        <taxon>Rhabditomorpha</taxon>
        <taxon>Rhabditoidea</taxon>
        <taxon>Rhabditidae</taxon>
        <taxon>Peloderinae</taxon>
        <taxon>Caenorhabditis</taxon>
    </lineage>
</organism>
<keyword evidence="2" id="KW-1185">Reference proteome</keyword>
<dbReference type="PANTHER" id="PTHR22941:SF13">
    <property type="entry name" value="SERPENTINE RECEPTOR, CLASS H"/>
    <property type="match status" value="1"/>
</dbReference>
<reference evidence="3" key="1">
    <citation type="submission" date="2016-11" db="UniProtKB">
        <authorList>
            <consortium name="WormBaseParasite"/>
        </authorList>
    </citation>
    <scope>IDENTIFICATION</scope>
</reference>
<proteinExistence type="predicted"/>
<dbReference type="eggNOG" id="ENOG502SY7B">
    <property type="taxonomic scope" value="Eukaryota"/>
</dbReference>
<dbReference type="STRING" id="1561998.A0A1I7V273"/>
<feature type="transmembrane region" description="Helical" evidence="1">
    <location>
        <begin position="6"/>
        <end position="30"/>
    </location>
</feature>
<accession>A0A1I7V273</accession>
<keyword evidence="1" id="KW-1133">Transmembrane helix</keyword>
<evidence type="ECO:0000256" key="1">
    <source>
        <dbReference type="SAM" id="Phobius"/>
    </source>
</evidence>
<dbReference type="SUPFAM" id="SSF81321">
    <property type="entry name" value="Family A G protein-coupled receptor-like"/>
    <property type="match status" value="1"/>
</dbReference>
<evidence type="ECO:0000313" key="2">
    <source>
        <dbReference type="Proteomes" id="UP000095282"/>
    </source>
</evidence>